<dbReference type="InterPro" id="IPR013766">
    <property type="entry name" value="Thioredoxin_domain"/>
</dbReference>
<keyword evidence="4 7" id="KW-0574">Periplasm</keyword>
<reference evidence="11" key="2">
    <citation type="submission" date="2020-09" db="EMBL/GenBank/DDBJ databases">
        <authorList>
            <person name="Sun Q."/>
            <person name="Sedlacek I."/>
        </authorList>
    </citation>
    <scope>NUCLEOTIDE SEQUENCE</scope>
    <source>
        <strain evidence="11">CCM 7664</strain>
    </source>
</reference>
<dbReference type="GO" id="GO:0042597">
    <property type="term" value="C:periplasmic space"/>
    <property type="evidence" value="ECO:0007669"/>
    <property type="project" value="UniProtKB-SubCell"/>
</dbReference>
<evidence type="ECO:0000256" key="5">
    <source>
        <dbReference type="ARBA" id="ARBA00023157"/>
    </source>
</evidence>
<protein>
    <recommendedName>
        <fullName evidence="7">Thiol:disulfide interchange protein</fullName>
    </recommendedName>
</protein>
<dbReference type="PIRSF" id="PIRSF001488">
    <property type="entry name" value="Tdi_protein"/>
    <property type="match status" value="1"/>
</dbReference>
<dbReference type="AlphaFoldDB" id="A0A8J3AXD4"/>
<dbReference type="PANTHER" id="PTHR35891:SF3">
    <property type="entry name" value="THIOL:DISULFIDE INTERCHANGE PROTEIN DSBL"/>
    <property type="match status" value="1"/>
</dbReference>
<sequence length="222" mass="24490">MRLLQKLLAIASLSLFAAAAGASPSSPVNGTDYRTLEKAQATSAGKKVDVTEFFWYSCPHCNALEPTLEAWVKKNADKINFKRVPVIFRESFIPQQKLYYTLEAMGLVDSLHAKVFRAIHTERQHLDTDKQIADFIAKQGVDMKNFNDTYNSFGVQAKVRQAAQLQNDYQIDGVPTIAVDGRYLTSPSIVGAGLGNRPESVLFDATTQVLDFLVTKSAAGKK</sequence>
<organism evidence="11 12">
    <name type="scientific">Oxalicibacterium solurbis</name>
    <dbReference type="NCBI Taxonomy" id="69280"/>
    <lineage>
        <taxon>Bacteria</taxon>
        <taxon>Pseudomonadati</taxon>
        <taxon>Pseudomonadota</taxon>
        <taxon>Betaproteobacteria</taxon>
        <taxon>Burkholderiales</taxon>
        <taxon>Oxalobacteraceae</taxon>
        <taxon>Oxalicibacterium</taxon>
    </lineage>
</organism>
<dbReference type="Gene3D" id="3.40.30.10">
    <property type="entry name" value="Glutaredoxin"/>
    <property type="match status" value="1"/>
</dbReference>
<evidence type="ECO:0000256" key="7">
    <source>
        <dbReference type="PIRNR" id="PIRNR001488"/>
    </source>
</evidence>
<evidence type="ECO:0000256" key="3">
    <source>
        <dbReference type="ARBA" id="ARBA00022729"/>
    </source>
</evidence>
<accession>A0A8J3AXD4</accession>
<evidence type="ECO:0000313" key="12">
    <source>
        <dbReference type="Proteomes" id="UP000627205"/>
    </source>
</evidence>
<feature type="disulfide bond" description="Redox-active" evidence="8">
    <location>
        <begin position="58"/>
        <end position="61"/>
    </location>
</feature>
<dbReference type="InterPro" id="IPR001853">
    <property type="entry name" value="DSBA-like_thioredoxin_dom"/>
</dbReference>
<dbReference type="InterPro" id="IPR050824">
    <property type="entry name" value="Thiol_disulfide_DsbA"/>
</dbReference>
<dbReference type="GO" id="GO:0016491">
    <property type="term" value="F:oxidoreductase activity"/>
    <property type="evidence" value="ECO:0007669"/>
    <property type="project" value="InterPro"/>
</dbReference>
<comment type="subcellular location">
    <subcellularLocation>
        <location evidence="1 7">Periplasm</location>
    </subcellularLocation>
</comment>
<gene>
    <name evidence="11" type="primary">dsbA</name>
    <name evidence="11" type="ORF">GCM10011430_24430</name>
</gene>
<evidence type="ECO:0000256" key="6">
    <source>
        <dbReference type="ARBA" id="ARBA00023284"/>
    </source>
</evidence>
<keyword evidence="6" id="KW-0676">Redox-active center</keyword>
<dbReference type="PANTHER" id="PTHR35891">
    <property type="entry name" value="THIOL:DISULFIDE INTERCHANGE PROTEIN DSBA"/>
    <property type="match status" value="1"/>
</dbReference>
<comment type="caution">
    <text evidence="11">The sequence shown here is derived from an EMBL/GenBank/DDBJ whole genome shotgun (WGS) entry which is preliminary data.</text>
</comment>
<evidence type="ECO:0000256" key="9">
    <source>
        <dbReference type="SAM" id="SignalP"/>
    </source>
</evidence>
<dbReference type="RefSeq" id="WP_188422133.1">
    <property type="nucleotide sequence ID" value="NZ_BMDP01000003.1"/>
</dbReference>
<dbReference type="SUPFAM" id="SSF52833">
    <property type="entry name" value="Thioredoxin-like"/>
    <property type="match status" value="1"/>
</dbReference>
<evidence type="ECO:0000256" key="1">
    <source>
        <dbReference type="ARBA" id="ARBA00004418"/>
    </source>
</evidence>
<proteinExistence type="inferred from homology"/>
<dbReference type="CDD" id="cd03019">
    <property type="entry name" value="DsbA_DsbA"/>
    <property type="match status" value="1"/>
</dbReference>
<keyword evidence="12" id="KW-1185">Reference proteome</keyword>
<evidence type="ECO:0000256" key="4">
    <source>
        <dbReference type="ARBA" id="ARBA00022764"/>
    </source>
</evidence>
<evidence type="ECO:0000313" key="11">
    <source>
        <dbReference type="EMBL" id="GGI55269.1"/>
    </source>
</evidence>
<dbReference type="Pfam" id="PF01323">
    <property type="entry name" value="DSBA"/>
    <property type="match status" value="1"/>
</dbReference>
<dbReference type="EMBL" id="BMDP01000003">
    <property type="protein sequence ID" value="GGI55269.1"/>
    <property type="molecule type" value="Genomic_DNA"/>
</dbReference>
<dbReference type="InterPro" id="IPR036249">
    <property type="entry name" value="Thioredoxin-like_sf"/>
</dbReference>
<keyword evidence="3 9" id="KW-0732">Signal</keyword>
<dbReference type="Proteomes" id="UP000627205">
    <property type="component" value="Unassembled WGS sequence"/>
</dbReference>
<evidence type="ECO:0000256" key="8">
    <source>
        <dbReference type="PIRSR" id="PIRSR001488-1"/>
    </source>
</evidence>
<dbReference type="InterPro" id="IPR023205">
    <property type="entry name" value="DsbA/DsbL"/>
</dbReference>
<name>A0A8J3AXD4_9BURK</name>
<evidence type="ECO:0000259" key="10">
    <source>
        <dbReference type="PROSITE" id="PS51352"/>
    </source>
</evidence>
<comment type="similarity">
    <text evidence="2">Belongs to the thioredoxin family. DsbA subfamily.</text>
</comment>
<feature type="chain" id="PRO_5035311771" description="Thiol:disulfide interchange protein" evidence="9">
    <location>
        <begin position="23"/>
        <end position="222"/>
    </location>
</feature>
<keyword evidence="5 7" id="KW-1015">Disulfide bond</keyword>
<feature type="signal peptide" evidence="9">
    <location>
        <begin position="1"/>
        <end position="22"/>
    </location>
</feature>
<dbReference type="PROSITE" id="PS51352">
    <property type="entry name" value="THIOREDOXIN_2"/>
    <property type="match status" value="1"/>
</dbReference>
<evidence type="ECO:0000256" key="2">
    <source>
        <dbReference type="ARBA" id="ARBA00005791"/>
    </source>
</evidence>
<reference evidence="11" key="1">
    <citation type="journal article" date="2014" name="Int. J. Syst. Evol. Microbiol.">
        <title>Complete genome sequence of Corynebacterium casei LMG S-19264T (=DSM 44701T), isolated from a smear-ripened cheese.</title>
        <authorList>
            <consortium name="US DOE Joint Genome Institute (JGI-PGF)"/>
            <person name="Walter F."/>
            <person name="Albersmeier A."/>
            <person name="Kalinowski J."/>
            <person name="Ruckert C."/>
        </authorList>
    </citation>
    <scope>NUCLEOTIDE SEQUENCE</scope>
    <source>
        <strain evidence="11">CCM 7664</strain>
    </source>
</reference>
<feature type="domain" description="Thioredoxin" evidence="10">
    <location>
        <begin position="13"/>
        <end position="167"/>
    </location>
</feature>